<dbReference type="PANTHER" id="PTHR13408">
    <property type="entry name" value="DNA-DIRECTED RNA POLYMERASE III"/>
    <property type="match status" value="1"/>
</dbReference>
<comment type="similarity">
    <text evidence="2 6">Belongs to the Mediator complex subunit 20 family.</text>
</comment>
<evidence type="ECO:0000256" key="6">
    <source>
        <dbReference type="RuleBase" id="RU364152"/>
    </source>
</evidence>
<dbReference type="InterPro" id="IPR013921">
    <property type="entry name" value="Mediator_Med20"/>
</dbReference>
<comment type="caution">
    <text evidence="7">The sequence shown here is derived from an EMBL/GenBank/DDBJ whole genome shotgun (WGS) entry which is preliminary data.</text>
</comment>
<organism evidence="7 8">
    <name type="scientific">Pyrus ussuriensis x Pyrus communis</name>
    <dbReference type="NCBI Taxonomy" id="2448454"/>
    <lineage>
        <taxon>Eukaryota</taxon>
        <taxon>Viridiplantae</taxon>
        <taxon>Streptophyta</taxon>
        <taxon>Embryophyta</taxon>
        <taxon>Tracheophyta</taxon>
        <taxon>Spermatophyta</taxon>
        <taxon>Magnoliopsida</taxon>
        <taxon>eudicotyledons</taxon>
        <taxon>Gunneridae</taxon>
        <taxon>Pentapetalae</taxon>
        <taxon>rosids</taxon>
        <taxon>fabids</taxon>
        <taxon>Rosales</taxon>
        <taxon>Rosaceae</taxon>
        <taxon>Amygdaloideae</taxon>
        <taxon>Maleae</taxon>
        <taxon>Pyrus</taxon>
    </lineage>
</organism>
<comment type="subunit">
    <text evidence="6">Component of the Mediator complex.</text>
</comment>
<keyword evidence="5 6" id="KW-0539">Nucleus</keyword>
<dbReference type="InterPro" id="IPR007811">
    <property type="entry name" value="RPC4"/>
</dbReference>
<dbReference type="EMBL" id="SMOL01000200">
    <property type="protein sequence ID" value="KAB2623684.1"/>
    <property type="molecule type" value="Genomic_DNA"/>
</dbReference>
<keyword evidence="6" id="KW-0805">Transcription regulation</keyword>
<evidence type="ECO:0000256" key="4">
    <source>
        <dbReference type="ARBA" id="ARBA00023163"/>
    </source>
</evidence>
<evidence type="ECO:0000256" key="2">
    <source>
        <dbReference type="ARBA" id="ARBA00010743"/>
    </source>
</evidence>
<name>A0A5N5HKB2_9ROSA</name>
<dbReference type="GO" id="GO:0003712">
    <property type="term" value="F:transcription coregulator activity"/>
    <property type="evidence" value="ECO:0007669"/>
    <property type="project" value="InterPro"/>
</dbReference>
<dbReference type="GO" id="GO:0006357">
    <property type="term" value="P:regulation of transcription by RNA polymerase II"/>
    <property type="evidence" value="ECO:0007669"/>
    <property type="project" value="InterPro"/>
</dbReference>
<dbReference type="PANTHER" id="PTHR13408:SF0">
    <property type="entry name" value="DNA-DIRECTED RNA POLYMERASE III SUBUNIT RPC4"/>
    <property type="match status" value="1"/>
</dbReference>
<dbReference type="GO" id="GO:0003677">
    <property type="term" value="F:DNA binding"/>
    <property type="evidence" value="ECO:0007669"/>
    <property type="project" value="InterPro"/>
</dbReference>
<protein>
    <recommendedName>
        <fullName evidence="6">Mediator of RNA polymerase II transcription subunit 20</fullName>
    </recommendedName>
    <alternativeName>
        <fullName evidence="6">Mediator complex subunit 20</fullName>
    </alternativeName>
</protein>
<gene>
    <name evidence="6" type="primary">MED20</name>
    <name evidence="7" type="ORF">D8674_042803</name>
</gene>
<reference evidence="7 8" key="1">
    <citation type="submission" date="2019-09" db="EMBL/GenBank/DDBJ databases">
        <authorList>
            <person name="Ou C."/>
        </authorList>
    </citation>
    <scope>NUCLEOTIDE SEQUENCE [LARGE SCALE GENOMIC DNA]</scope>
    <source>
        <strain evidence="7">S2</strain>
        <tissue evidence="7">Leaf</tissue>
    </source>
</reference>
<evidence type="ECO:0000256" key="1">
    <source>
        <dbReference type="ARBA" id="ARBA00004123"/>
    </source>
</evidence>
<keyword evidence="8" id="KW-1185">Reference proteome</keyword>
<evidence type="ECO:0000256" key="5">
    <source>
        <dbReference type="ARBA" id="ARBA00023242"/>
    </source>
</evidence>
<reference evidence="7 8" key="2">
    <citation type="submission" date="2019-11" db="EMBL/GenBank/DDBJ databases">
        <title>A de novo genome assembly of a pear dwarfing rootstock.</title>
        <authorList>
            <person name="Wang F."/>
            <person name="Wang J."/>
            <person name="Li S."/>
            <person name="Zhang Y."/>
            <person name="Fang M."/>
            <person name="Ma L."/>
            <person name="Zhao Y."/>
            <person name="Jiang S."/>
        </authorList>
    </citation>
    <scope>NUCLEOTIDE SEQUENCE [LARGE SCALE GENOMIC DNA]</scope>
    <source>
        <strain evidence="7">S2</strain>
        <tissue evidence="7">Leaf</tissue>
    </source>
</reference>
<dbReference type="GO" id="GO:0016592">
    <property type="term" value="C:mediator complex"/>
    <property type="evidence" value="ECO:0007669"/>
    <property type="project" value="InterPro"/>
</dbReference>
<dbReference type="Pfam" id="PF08612">
    <property type="entry name" value="Med20"/>
    <property type="match status" value="1"/>
</dbReference>
<dbReference type="Proteomes" id="UP000327157">
    <property type="component" value="Unassembled WGS sequence"/>
</dbReference>
<keyword evidence="4 6" id="KW-0804">Transcription</keyword>
<accession>A0A5N5HKB2</accession>
<keyword evidence="6" id="KW-0010">Activator</keyword>
<sequence>MPLKWVLHWQPNAGTTVNIQIVNEVTQCVESINGVKEGRWKTEFLIFHYIVRASSEPSLTGEPPRYLPGIALPEQPSKYYLIMRLQRIILEVDSSIQAIMEKLQSYKSRVSLYFEVSPSNWCSWKGFQYQVGDFQLRVGKSYSYSFRKFKRNSYGGMDLEYLPISSMEKARQVMEEFMDIWQQVLSKRSLLGHFMHVEPNFSEYGPDLFTTYCCPRRFIPKAAPRRVPKPEIKIEADHVTEESDAEKARELLKRFSERSIHARPKDEKKLAPTQIAFGGAASTSVKVYGAHKGGSTSATDAAASGMKVEKEYGSPWNQYSYYPVTLPLRPPYSGDPEIRNQEEFGVGSEESTYDENSTKPANDLDLLEENKATSMFFLQLPQYLPTMKRSATADCPEATKSSGPPGSRHNMQKFCALSDLPPGHMGKMLVYRSGAIKLKLGDTLFDVSSGMKCGFAQDLVVTNENEKGFGIIGELNKRAIATPDIDSILESVDGLF</sequence>
<evidence type="ECO:0000313" key="8">
    <source>
        <dbReference type="Proteomes" id="UP000327157"/>
    </source>
</evidence>
<keyword evidence="3" id="KW-0240">DNA-directed RNA polymerase</keyword>
<dbReference type="OrthoDB" id="5836119at2759"/>
<dbReference type="Pfam" id="PF05132">
    <property type="entry name" value="RNA_pol_Rpc4"/>
    <property type="match status" value="1"/>
</dbReference>
<comment type="subcellular location">
    <subcellularLocation>
        <location evidence="1 6">Nucleus</location>
    </subcellularLocation>
</comment>
<proteinExistence type="inferred from homology"/>
<dbReference type="GO" id="GO:0005666">
    <property type="term" value="C:RNA polymerase III complex"/>
    <property type="evidence" value="ECO:0007669"/>
    <property type="project" value="InterPro"/>
</dbReference>
<comment type="function">
    <text evidence="6">Component of the Mediator complex, a coactivator involved in the regulated transcription of nearly all RNA polymerase II-dependent genes. Mediator functions as a bridge to convey information from gene-specific regulatory proteins to the basal RNA polymerase II transcription machinery. Mediator is recruited to promoters by direct interactions with regulatory proteins and serves as a scaffold for the assembly of a functional preinitiation complex with RNA polymerase II and the general transcription factors.</text>
</comment>
<evidence type="ECO:0000313" key="7">
    <source>
        <dbReference type="EMBL" id="KAB2623684.1"/>
    </source>
</evidence>
<dbReference type="AlphaFoldDB" id="A0A5N5HKB2"/>
<evidence type="ECO:0000256" key="3">
    <source>
        <dbReference type="ARBA" id="ARBA00022478"/>
    </source>
</evidence>
<dbReference type="GO" id="GO:0042797">
    <property type="term" value="P:tRNA transcription by RNA polymerase III"/>
    <property type="evidence" value="ECO:0007669"/>
    <property type="project" value="TreeGrafter"/>
</dbReference>